<comment type="cofactor">
    <cofactor evidence="1">
        <name>FAD</name>
        <dbReference type="ChEBI" id="CHEBI:57692"/>
    </cofactor>
</comment>
<proteinExistence type="predicted"/>
<reference evidence="8" key="1">
    <citation type="submission" date="2017-09" db="EMBL/GenBank/DDBJ databases">
        <authorList>
            <person name="Campbell M.A."/>
            <person name="Lukasik P."/>
            <person name="Simon C."/>
            <person name="McCutcheon J.P."/>
        </authorList>
    </citation>
    <scope>NUCLEOTIDE SEQUENCE [LARGE SCALE GENOMIC DNA]</scope>
    <source>
        <strain evidence="8">MAGCAS</strain>
    </source>
</reference>
<evidence type="ECO:0000256" key="3">
    <source>
        <dbReference type="ARBA" id="ARBA00022694"/>
    </source>
</evidence>
<dbReference type="Proteomes" id="UP000229707">
    <property type="component" value="Unassembled WGS sequence"/>
</dbReference>
<feature type="domain" description="MnmG N-terminal" evidence="7">
    <location>
        <begin position="3"/>
        <end position="384"/>
    </location>
</feature>
<gene>
    <name evidence="8" type="primary">mnmG</name>
    <name evidence="8" type="ORF">MAGCAS_232</name>
</gene>
<keyword evidence="4" id="KW-0274">FAD</keyword>
<keyword evidence="5" id="KW-0520">NAD</keyword>
<protein>
    <submittedName>
        <fullName evidence="8">tRNA uridine 5-carboxymethylaminomethyl modification enzyme MnmG</fullName>
    </submittedName>
</protein>
<dbReference type="Gene3D" id="3.50.50.60">
    <property type="entry name" value="FAD/NAD(P)-binding domain"/>
    <property type="match status" value="2"/>
</dbReference>
<dbReference type="PANTHER" id="PTHR11806:SF0">
    <property type="entry name" value="PROTEIN MTO1 HOMOLOG, MITOCHONDRIAL"/>
    <property type="match status" value="1"/>
</dbReference>
<evidence type="ECO:0000259" key="7">
    <source>
        <dbReference type="Pfam" id="PF01134"/>
    </source>
</evidence>
<keyword evidence="3" id="KW-0819">tRNA processing</keyword>
<comment type="subunit">
    <text evidence="6">Homodimer. Heterotetramer of two MnmE and two MnmG subunits.</text>
</comment>
<keyword evidence="2" id="KW-0285">Flavoprotein</keyword>
<evidence type="ECO:0000256" key="2">
    <source>
        <dbReference type="ARBA" id="ARBA00022630"/>
    </source>
</evidence>
<dbReference type="EMBL" id="NXGL01000070">
    <property type="protein sequence ID" value="PIM94879.1"/>
    <property type="molecule type" value="Genomic_DNA"/>
</dbReference>
<evidence type="ECO:0000313" key="8">
    <source>
        <dbReference type="EMBL" id="PIM94879.1"/>
    </source>
</evidence>
<dbReference type="Pfam" id="PF01134">
    <property type="entry name" value="GIDA"/>
    <property type="match status" value="1"/>
</dbReference>
<dbReference type="InterPro" id="IPR036188">
    <property type="entry name" value="FAD/NAD-bd_sf"/>
</dbReference>
<accession>A0ABX4MEQ3</accession>
<comment type="caution">
    <text evidence="8">The sequence shown here is derived from an EMBL/GenBank/DDBJ whole genome shotgun (WGS) entry which is preliminary data.</text>
</comment>
<evidence type="ECO:0000256" key="5">
    <source>
        <dbReference type="ARBA" id="ARBA00023027"/>
    </source>
</evidence>
<keyword evidence="9" id="KW-1185">Reference proteome</keyword>
<sequence length="500" mass="55835">MYNVVVVGCGHAGIEAANASSKLVKTAIVVANQQDVGKLSCNPSIGGLTKSQLICELTCVGGVMGLLADKSATHIDTLNKSRGRAVRALRIQVDREIYRTLSLEILKTLTVIYDEVIDIIHLNNKILLKLASGSELYTKAVVVAIGSFGRATCHIGECVIPGGKPLTQRQNCMLNLFNKYGIKFKRFKTSTPPRLMKNSINWKHTQPMPSEKPLYGFSGKLTSFINQLYCYSLHTNEETYKILKTYGIYSSSQSGISLGAGSKRCTSIENRIIHSNRKYQRLIIEPEGFDDETVYLNGAFTSLPIEIQLKMLKTIPAFANVHVAKFGYGVEYDVICSGEVDESLQLRCISGIFMAGQICGSTGYEEAAAQGWLAGVNAAMHSKSFPVYKLNKLYSYLGLLTYDLSRKGLRTPYRVLSSRTPTRNQLRQRNAILRMLPLALATTSTNEKKQILWADLVKRFKILMEPNVKLKINPNKFNLNPDHKLMKLVQMFQSYQTYKR</sequence>
<dbReference type="InterPro" id="IPR002218">
    <property type="entry name" value="MnmG-rel"/>
</dbReference>
<evidence type="ECO:0000313" key="9">
    <source>
        <dbReference type="Proteomes" id="UP000229707"/>
    </source>
</evidence>
<evidence type="ECO:0000256" key="6">
    <source>
        <dbReference type="ARBA" id="ARBA00025948"/>
    </source>
</evidence>
<dbReference type="SUPFAM" id="SSF51905">
    <property type="entry name" value="FAD/NAD(P)-binding domain"/>
    <property type="match status" value="1"/>
</dbReference>
<name>A0ABX4MEQ3_9HYPH</name>
<evidence type="ECO:0000256" key="1">
    <source>
        <dbReference type="ARBA" id="ARBA00001974"/>
    </source>
</evidence>
<organism evidence="8 9">
    <name type="scientific">Candidatus Hodgkinia cicadicola</name>
    <dbReference type="NCBI Taxonomy" id="573658"/>
    <lineage>
        <taxon>Bacteria</taxon>
        <taxon>Pseudomonadati</taxon>
        <taxon>Pseudomonadota</taxon>
        <taxon>Alphaproteobacteria</taxon>
        <taxon>Hyphomicrobiales</taxon>
        <taxon>Candidatus Hodgkinia</taxon>
    </lineage>
</organism>
<evidence type="ECO:0000256" key="4">
    <source>
        <dbReference type="ARBA" id="ARBA00022827"/>
    </source>
</evidence>
<dbReference type="InterPro" id="IPR040131">
    <property type="entry name" value="MnmG_N"/>
</dbReference>
<dbReference type="PANTHER" id="PTHR11806">
    <property type="entry name" value="GLUCOSE INHIBITED DIVISION PROTEIN A"/>
    <property type="match status" value="1"/>
</dbReference>